<name>A0ABR7NST6_9FIRM</name>
<evidence type="ECO:0000313" key="1">
    <source>
        <dbReference type="EMBL" id="MBC8598929.1"/>
    </source>
</evidence>
<dbReference type="Proteomes" id="UP000647491">
    <property type="component" value="Unassembled WGS sequence"/>
</dbReference>
<dbReference type="EMBL" id="JACRTJ010000014">
    <property type="protein sequence ID" value="MBC8598929.1"/>
    <property type="molecule type" value="Genomic_DNA"/>
</dbReference>
<reference evidence="1 2" key="1">
    <citation type="submission" date="2020-08" db="EMBL/GenBank/DDBJ databases">
        <title>Genome public.</title>
        <authorList>
            <person name="Liu C."/>
            <person name="Sun Q."/>
        </authorList>
    </citation>
    <scope>NUCLEOTIDE SEQUENCE [LARGE SCALE GENOMIC DNA]</scope>
    <source>
        <strain evidence="1 2">BX10</strain>
    </source>
</reference>
<dbReference type="RefSeq" id="WP_262427363.1">
    <property type="nucleotide sequence ID" value="NZ_JACRTJ010000014.1"/>
</dbReference>
<organism evidence="1 2">
    <name type="scientific">Enterocloster hominis</name>
    <name type="common">ex Liu et al. 2021</name>
    <dbReference type="NCBI Taxonomy" id="2763663"/>
    <lineage>
        <taxon>Bacteria</taxon>
        <taxon>Bacillati</taxon>
        <taxon>Bacillota</taxon>
        <taxon>Clostridia</taxon>
        <taxon>Lachnospirales</taxon>
        <taxon>Lachnospiraceae</taxon>
        <taxon>Enterocloster</taxon>
    </lineage>
</organism>
<protein>
    <submittedName>
        <fullName evidence="1">Uncharacterized protein</fullName>
    </submittedName>
</protein>
<evidence type="ECO:0000313" key="2">
    <source>
        <dbReference type="Proteomes" id="UP000647491"/>
    </source>
</evidence>
<comment type="caution">
    <text evidence="1">The sequence shown here is derived from an EMBL/GenBank/DDBJ whole genome shotgun (WGS) entry which is preliminary data.</text>
</comment>
<keyword evidence="2" id="KW-1185">Reference proteome</keyword>
<gene>
    <name evidence="1" type="ORF">H8708_06750</name>
</gene>
<accession>A0ABR7NST6</accession>
<sequence length="99" mass="11162">MSCVISATKYPYTDEDGWAFRGKICVSSYCKGQVASLKVKDVCNWLLHSYVWGVAGYADQKGFADFLVASDLDKEKFVHFVSFDEWQKVMDVAIKNGAF</sequence>
<proteinExistence type="predicted"/>